<evidence type="ECO:0000256" key="7">
    <source>
        <dbReference type="ARBA" id="ARBA00023170"/>
    </source>
</evidence>
<dbReference type="InterPro" id="IPR004117">
    <property type="entry name" value="7tm6_olfct_rcpt"/>
</dbReference>
<feature type="transmembrane region" description="Helical" evidence="9">
    <location>
        <begin position="136"/>
        <end position="160"/>
    </location>
</feature>
<evidence type="ECO:0000256" key="4">
    <source>
        <dbReference type="ARBA" id="ARBA00022725"/>
    </source>
</evidence>
<keyword evidence="8 9" id="KW-0807">Transducer</keyword>
<evidence type="ECO:0000256" key="5">
    <source>
        <dbReference type="ARBA" id="ARBA00022989"/>
    </source>
</evidence>
<keyword evidence="6 9" id="KW-0472">Membrane</keyword>
<feature type="transmembrane region" description="Helical" evidence="9">
    <location>
        <begin position="42"/>
        <end position="66"/>
    </location>
</feature>
<comment type="similarity">
    <text evidence="9">Belongs to the insect chemoreceptor superfamily. Heteromeric odorant receptor channel (TC 1.A.69) family.</text>
</comment>
<keyword evidence="3 9" id="KW-0812">Transmembrane</keyword>
<evidence type="ECO:0000256" key="9">
    <source>
        <dbReference type="RuleBase" id="RU351113"/>
    </source>
</evidence>
<evidence type="ECO:0000256" key="1">
    <source>
        <dbReference type="ARBA" id="ARBA00004141"/>
    </source>
</evidence>
<dbReference type="PANTHER" id="PTHR21137">
    <property type="entry name" value="ODORANT RECEPTOR"/>
    <property type="match status" value="1"/>
</dbReference>
<reference evidence="10" key="1">
    <citation type="submission" date="2018-11" db="EMBL/GenBank/DDBJ databases">
        <authorList>
            <person name="Zhao Y."/>
            <person name="Mu W."/>
            <person name="Zhou C."/>
        </authorList>
    </citation>
    <scope>NUCLEOTIDE SEQUENCE</scope>
</reference>
<evidence type="ECO:0000256" key="3">
    <source>
        <dbReference type="ARBA" id="ARBA00022692"/>
    </source>
</evidence>
<protein>
    <recommendedName>
        <fullName evidence="9">Odorant receptor</fullName>
    </recommendedName>
</protein>
<keyword evidence="5 9" id="KW-1133">Transmembrane helix</keyword>
<evidence type="ECO:0000256" key="6">
    <source>
        <dbReference type="ARBA" id="ARBA00023136"/>
    </source>
</evidence>
<organism evidence="10">
    <name type="scientific">Bradysia odoriphaga</name>
    <dbReference type="NCBI Taxonomy" id="1564500"/>
    <lineage>
        <taxon>Eukaryota</taxon>
        <taxon>Metazoa</taxon>
        <taxon>Ecdysozoa</taxon>
        <taxon>Arthropoda</taxon>
        <taxon>Hexapoda</taxon>
        <taxon>Insecta</taxon>
        <taxon>Pterygota</taxon>
        <taxon>Neoptera</taxon>
        <taxon>Endopterygota</taxon>
        <taxon>Diptera</taxon>
        <taxon>Nematocera</taxon>
        <taxon>Sciaroidea</taxon>
        <taxon>Sciaridae</taxon>
        <taxon>Bradysia</taxon>
    </lineage>
</organism>
<keyword evidence="4 9" id="KW-0552">Olfaction</keyword>
<comment type="subcellular location">
    <subcellularLocation>
        <location evidence="9">Cell membrane</location>
        <topology evidence="9">Multi-pass membrane protein</topology>
    </subcellularLocation>
    <subcellularLocation>
        <location evidence="1">Membrane</location>
        <topology evidence="1">Multi-pass membrane protein</topology>
    </subcellularLocation>
</comment>
<keyword evidence="2 9" id="KW-0716">Sensory transduction</keyword>
<dbReference type="Pfam" id="PF02949">
    <property type="entry name" value="7tm_6"/>
    <property type="match status" value="1"/>
</dbReference>
<proteinExistence type="evidence at transcript level"/>
<dbReference type="GO" id="GO:0007165">
    <property type="term" value="P:signal transduction"/>
    <property type="evidence" value="ECO:0007669"/>
    <property type="project" value="UniProtKB-KW"/>
</dbReference>
<feature type="transmembrane region" description="Helical" evidence="9">
    <location>
        <begin position="180"/>
        <end position="203"/>
    </location>
</feature>
<dbReference type="PANTHER" id="PTHR21137:SF44">
    <property type="entry name" value="ODORANT RECEPTOR 13A-RELATED"/>
    <property type="match status" value="1"/>
</dbReference>
<dbReference type="GO" id="GO:0004984">
    <property type="term" value="F:olfactory receptor activity"/>
    <property type="evidence" value="ECO:0007669"/>
    <property type="project" value="InterPro"/>
</dbReference>
<evidence type="ECO:0000256" key="8">
    <source>
        <dbReference type="ARBA" id="ARBA00023224"/>
    </source>
</evidence>
<comment type="caution">
    <text evidence="9">Lacks conserved residue(s) required for the propagation of feature annotation.</text>
</comment>
<evidence type="ECO:0000313" key="10">
    <source>
        <dbReference type="EMBL" id="QGW45441.1"/>
    </source>
</evidence>
<feature type="transmembrane region" description="Helical" evidence="9">
    <location>
        <begin position="277"/>
        <end position="301"/>
    </location>
</feature>
<evidence type="ECO:0000256" key="2">
    <source>
        <dbReference type="ARBA" id="ARBA00022606"/>
    </source>
</evidence>
<accession>A0A6B9CAD6</accession>
<feature type="transmembrane region" description="Helical" evidence="9">
    <location>
        <begin position="313"/>
        <end position="329"/>
    </location>
</feature>
<keyword evidence="7 9" id="KW-0675">Receptor</keyword>
<dbReference type="AlphaFoldDB" id="A0A6B9CAD6"/>
<dbReference type="GO" id="GO:0005549">
    <property type="term" value="F:odorant binding"/>
    <property type="evidence" value="ECO:0007669"/>
    <property type="project" value="InterPro"/>
</dbReference>
<dbReference type="EMBL" id="MK249027">
    <property type="protein sequence ID" value="QGW45441.1"/>
    <property type="molecule type" value="mRNA"/>
</dbReference>
<name>A0A6B9CAD6_9DIPT</name>
<feature type="transmembrane region" description="Helical" evidence="9">
    <location>
        <begin position="12"/>
        <end position="30"/>
    </location>
</feature>
<dbReference type="GO" id="GO:0005886">
    <property type="term" value="C:plasma membrane"/>
    <property type="evidence" value="ECO:0007669"/>
    <property type="project" value="UniProtKB-SubCell"/>
</dbReference>
<sequence>MHNPRPHSDNKSFAFPFQCIALKIVGAWPLENCDSPNFIGILYYAWSYTIIILITLTCLAQSSFVFYAWGDILTVTECGCTVLMGIHNLLRLIHLNRRRGALKDLTTEFVNNIWISQESNEFVAQKCEKDTVLLKVISAMLFVLICMYVILPLFELIHVTDSGSKPFPYKMIFPYDAYSTFPYVVTYFLTSLAGFGVVTTLFAEDSLFGFFVAYTCGQFAILHEKINGIVDRVDTKSTKTDLHMTLCAREMTRKLRLKLIIDHHNTITKFCEHMEEFFSPILLVNFTISSFLICLVGFQIAAVKMTLGNLAKLLIYIVSALSQLFILCWKGDRLIECGSLTSWKFYSCEWERLHDWQYPQSLNNNKHRHRKTTLNCPSGTSFIRDIAFSVQRSQKPLCITAYKFSILSLKSFTAILSTSLSYFTLLQSLVEKNE</sequence>